<feature type="transmembrane region" description="Helical" evidence="1">
    <location>
        <begin position="391"/>
        <end position="420"/>
    </location>
</feature>
<accession>A0A7G5GN45</accession>
<reference evidence="2 3" key="1">
    <citation type="submission" date="2020-07" db="EMBL/GenBank/DDBJ databases">
        <title>Spirosoma foliorum sp. nov., isolated from the leaves on the Nejang mountain Korea, Republic of.</title>
        <authorList>
            <person name="Ho H."/>
            <person name="Lee Y.-J."/>
            <person name="Nurcahyanto D.-A."/>
            <person name="Kim S.-G."/>
        </authorList>
    </citation>
    <scope>NUCLEOTIDE SEQUENCE [LARGE SCALE GENOMIC DNA]</scope>
    <source>
        <strain evidence="2 3">PL0136</strain>
    </source>
</reference>
<dbReference type="AlphaFoldDB" id="A0A7G5GN45"/>
<dbReference type="Gene3D" id="1.10.390.10">
    <property type="entry name" value="Neutral Protease Domain 2"/>
    <property type="match status" value="1"/>
</dbReference>
<evidence type="ECO:0000256" key="1">
    <source>
        <dbReference type="SAM" id="Phobius"/>
    </source>
</evidence>
<feature type="transmembrane region" description="Helical" evidence="1">
    <location>
        <begin position="105"/>
        <end position="125"/>
    </location>
</feature>
<dbReference type="PANTHER" id="PTHR43471">
    <property type="entry name" value="ABC TRANSPORTER PERMEASE"/>
    <property type="match status" value="1"/>
</dbReference>
<dbReference type="EMBL" id="CP059732">
    <property type="protein sequence ID" value="QMW00287.1"/>
    <property type="molecule type" value="Genomic_DNA"/>
</dbReference>
<sequence length="934" mass="105061">MRLILTIARFELAYHLRQPVVYLFAVLVFGQGIWYSSQLAALYSYSDPAVTAYLIVASLGVMLAVASVLLAGQSLTKDLDYKTTAYLFSLPITSRMHFAGRFMGTYGAVLLLAMCYLLGIGFHSVAFTQAPTSWLALADGFVRLIAQNCFIAVSLTFSLTVFLRSIRGAYISLFLVVLYFLLTESSHNLMADSDLWKLLDPFGVDMARESVANMPFSDDPGGWLSYSDMFFINRLLWLGLSFGLLAYAEGRFSFEFFASTQARKSVRLDKSITERPASLQLPSVQPRFGGWLSWKTTWRLTKLEFLNLIRQPIFSISVGLLVLLAILLATVLSINPDFPELPVTSRMTALRLPLGIFIGLFLLVMTSELIFNERTTGFWPIYDALPQPNAILLLAKLLAVVGVAALLTIVLFLTSVGIQLGSGFREIDWWRYTADLLTDGFLRYCQLIALGALVATLTNNRIASHVVNLLIFSTLTFLYQINSHGQTVLLYSFLPGSATYSDLIDFGVNAPLRTIVQFVWWGVAGVFLTSFFLTWNRGVVSGLTERVGHWRSQFRWPYQVAFLVFGTLFGLSVWQTHQRLRAVPATQTIQYKSQTLAIQSVTGKPIAIRIHHHHPYQVQHILRATERALHRGEQLFGAYPYADLQISEIPVGIADVSSAPGQILISEKQGWIADDRQPDKLDHIDYLIGREVFKQWLVHQLKPTTKPGDGFIKQGLAEYLALQSVGQQYGQERLQQRLAQRATWYTQSRQRSNKPELPILQSSGNDAVERGRAVLALTSIEQVWGAKPLSFTISQFYQKAIQQPTSATAVAFASELTRQLPDSLDYLKSYLSDQLWFDFKVGRVANLSNGLTVEIITAKWREPSKGQRQSIPMNDYVPLAVLDQDNRVIYSQLAYPNPDERFVSLPPLPNARKVIIDPLGTWIEPNKRDNYKIF</sequence>
<dbReference type="SUPFAM" id="SSF55486">
    <property type="entry name" value="Metalloproteases ('zincins'), catalytic domain"/>
    <property type="match status" value="1"/>
</dbReference>
<protein>
    <submittedName>
        <fullName evidence="2">ABC transporter permease</fullName>
    </submittedName>
</protein>
<feature type="transmembrane region" description="Helical" evidence="1">
    <location>
        <begin position="51"/>
        <end position="72"/>
    </location>
</feature>
<name>A0A7G5GN45_9BACT</name>
<dbReference type="InterPro" id="IPR027268">
    <property type="entry name" value="Peptidase_M4/M1_CTD_sf"/>
</dbReference>
<proteinExistence type="predicted"/>
<feature type="transmembrane region" description="Helical" evidence="1">
    <location>
        <begin position="170"/>
        <end position="190"/>
    </location>
</feature>
<keyword evidence="1" id="KW-0472">Membrane</keyword>
<dbReference type="RefSeq" id="WP_182457404.1">
    <property type="nucleotide sequence ID" value="NZ_CP059732.1"/>
</dbReference>
<feature type="transmembrane region" description="Helical" evidence="1">
    <location>
        <begin position="354"/>
        <end position="371"/>
    </location>
</feature>
<feature type="transmembrane region" description="Helical" evidence="1">
    <location>
        <begin position="514"/>
        <end position="535"/>
    </location>
</feature>
<keyword evidence="3" id="KW-1185">Reference proteome</keyword>
<feature type="transmembrane region" description="Helical" evidence="1">
    <location>
        <begin position="229"/>
        <end position="248"/>
    </location>
</feature>
<feature type="transmembrane region" description="Helical" evidence="1">
    <location>
        <begin position="145"/>
        <end position="163"/>
    </location>
</feature>
<dbReference type="Pfam" id="PF12730">
    <property type="entry name" value="ABC2_membrane_4"/>
    <property type="match status" value="1"/>
</dbReference>
<evidence type="ECO:0000313" key="2">
    <source>
        <dbReference type="EMBL" id="QMW00287.1"/>
    </source>
</evidence>
<gene>
    <name evidence="2" type="ORF">H3H32_19900</name>
</gene>
<feature type="transmembrane region" description="Helical" evidence="1">
    <location>
        <begin position="469"/>
        <end position="494"/>
    </location>
</feature>
<evidence type="ECO:0000313" key="3">
    <source>
        <dbReference type="Proteomes" id="UP000515369"/>
    </source>
</evidence>
<keyword evidence="1" id="KW-0812">Transmembrane</keyword>
<organism evidence="2 3">
    <name type="scientific">Spirosoma foliorum</name>
    <dbReference type="NCBI Taxonomy" id="2710596"/>
    <lineage>
        <taxon>Bacteria</taxon>
        <taxon>Pseudomonadati</taxon>
        <taxon>Bacteroidota</taxon>
        <taxon>Cytophagia</taxon>
        <taxon>Cytophagales</taxon>
        <taxon>Cytophagaceae</taxon>
        <taxon>Spirosoma</taxon>
    </lineage>
</organism>
<feature type="transmembrane region" description="Helical" evidence="1">
    <location>
        <begin position="440"/>
        <end position="457"/>
    </location>
</feature>
<feature type="transmembrane region" description="Helical" evidence="1">
    <location>
        <begin position="556"/>
        <end position="574"/>
    </location>
</feature>
<feature type="transmembrane region" description="Helical" evidence="1">
    <location>
        <begin position="313"/>
        <end position="334"/>
    </location>
</feature>
<keyword evidence="1" id="KW-1133">Transmembrane helix</keyword>
<dbReference type="KEGG" id="sfol:H3H32_19900"/>
<feature type="transmembrane region" description="Helical" evidence="1">
    <location>
        <begin position="20"/>
        <end position="45"/>
    </location>
</feature>
<dbReference type="Proteomes" id="UP000515369">
    <property type="component" value="Chromosome"/>
</dbReference>